<dbReference type="OrthoDB" id="4096at2759"/>
<feature type="region of interest" description="Disordered" evidence="7">
    <location>
        <begin position="1"/>
        <end position="22"/>
    </location>
</feature>
<dbReference type="Pfam" id="PF23769">
    <property type="entry name" value="Beta-prop_WDR75_2nd"/>
    <property type="match status" value="1"/>
</dbReference>
<dbReference type="Proteomes" id="UP000594638">
    <property type="component" value="Unassembled WGS sequence"/>
</dbReference>
<evidence type="ECO:0000259" key="8">
    <source>
        <dbReference type="Pfam" id="PF23769"/>
    </source>
</evidence>
<comment type="caution">
    <text evidence="9">The sequence shown here is derived from an EMBL/GenBank/DDBJ whole genome shotgun (WGS) entry which is preliminary data.</text>
</comment>
<feature type="domain" description="WD repeat-containing protein 75 second beta-propeller" evidence="8">
    <location>
        <begin position="214"/>
        <end position="391"/>
    </location>
</feature>
<keyword evidence="10" id="KW-1185">Reference proteome</keyword>
<comment type="subcellular location">
    <subcellularLocation>
        <location evidence="1">Nucleus</location>
        <location evidence="1">Nucleolus</location>
    </subcellularLocation>
</comment>
<name>A0A8S0UD10_OLEEU</name>
<keyword evidence="4" id="KW-0853">WD repeat</keyword>
<feature type="compositionally biased region" description="Basic and acidic residues" evidence="7">
    <location>
        <begin position="11"/>
        <end position="20"/>
    </location>
</feature>
<dbReference type="InterPro" id="IPR036322">
    <property type="entry name" value="WD40_repeat_dom_sf"/>
</dbReference>
<evidence type="ECO:0000313" key="9">
    <source>
        <dbReference type="EMBL" id="CAA3015479.1"/>
    </source>
</evidence>
<keyword evidence="5" id="KW-0677">Repeat</keyword>
<evidence type="ECO:0000256" key="6">
    <source>
        <dbReference type="ARBA" id="ARBA00023242"/>
    </source>
</evidence>
<evidence type="ECO:0000256" key="7">
    <source>
        <dbReference type="SAM" id="MobiDB-lite"/>
    </source>
</evidence>
<evidence type="ECO:0000256" key="2">
    <source>
        <dbReference type="ARBA" id="ARBA00022517"/>
    </source>
</evidence>
<reference evidence="9 10" key="1">
    <citation type="submission" date="2019-12" db="EMBL/GenBank/DDBJ databases">
        <authorList>
            <person name="Alioto T."/>
            <person name="Alioto T."/>
            <person name="Gomez Garrido J."/>
        </authorList>
    </citation>
    <scope>NUCLEOTIDE SEQUENCE [LARGE SCALE GENOMIC DNA]</scope>
</reference>
<dbReference type="PANTHER" id="PTHR45176">
    <property type="entry name" value="TRANSDUCIN FAMILY PROTEIN / WD-40 REPEAT FAMILY PROTEIN-RELATED"/>
    <property type="match status" value="1"/>
</dbReference>
<evidence type="ECO:0000313" key="10">
    <source>
        <dbReference type="Proteomes" id="UP000594638"/>
    </source>
</evidence>
<evidence type="ECO:0000256" key="3">
    <source>
        <dbReference type="ARBA" id="ARBA00022552"/>
    </source>
</evidence>
<organism evidence="9 10">
    <name type="scientific">Olea europaea subsp. europaea</name>
    <dbReference type="NCBI Taxonomy" id="158383"/>
    <lineage>
        <taxon>Eukaryota</taxon>
        <taxon>Viridiplantae</taxon>
        <taxon>Streptophyta</taxon>
        <taxon>Embryophyta</taxon>
        <taxon>Tracheophyta</taxon>
        <taxon>Spermatophyta</taxon>
        <taxon>Magnoliopsida</taxon>
        <taxon>eudicotyledons</taxon>
        <taxon>Gunneridae</taxon>
        <taxon>Pentapetalae</taxon>
        <taxon>asterids</taxon>
        <taxon>lamiids</taxon>
        <taxon>Lamiales</taxon>
        <taxon>Oleaceae</taxon>
        <taxon>Oleeae</taxon>
        <taxon>Olea</taxon>
    </lineage>
</organism>
<evidence type="ECO:0000256" key="4">
    <source>
        <dbReference type="ARBA" id="ARBA00022574"/>
    </source>
</evidence>
<keyword evidence="3" id="KW-0698">rRNA processing</keyword>
<evidence type="ECO:0000256" key="1">
    <source>
        <dbReference type="ARBA" id="ARBA00004604"/>
    </source>
</evidence>
<accession>A0A8S0UD10</accession>
<dbReference type="AlphaFoldDB" id="A0A8S0UD10"/>
<dbReference type="Gramene" id="OE9A077463T1">
    <property type="protein sequence ID" value="OE9A077463C1"/>
    <property type="gene ID" value="OE9A077463"/>
</dbReference>
<dbReference type="InterPro" id="IPR057644">
    <property type="entry name" value="Beta-prop_WDR75_2nd"/>
</dbReference>
<protein>
    <submittedName>
        <fullName evidence="9">WD repeat-containing 75</fullName>
    </submittedName>
</protein>
<proteinExistence type="predicted"/>
<dbReference type="SUPFAM" id="SSF50978">
    <property type="entry name" value="WD40 repeat-like"/>
    <property type="match status" value="1"/>
</dbReference>
<dbReference type="PANTHER" id="PTHR45176:SF1">
    <property type="entry name" value="TRANSDUCIN FAMILY PROTEIN _ WD-40 REPEAT FAMILY PROTEIN-RELATED"/>
    <property type="match status" value="1"/>
</dbReference>
<dbReference type="EMBL" id="CACTIH010007554">
    <property type="protein sequence ID" value="CAA3015479.1"/>
    <property type="molecule type" value="Genomic_DNA"/>
</dbReference>
<keyword evidence="6" id="KW-0539">Nucleus</keyword>
<keyword evidence="2" id="KW-0690">Ribosome biogenesis</keyword>
<gene>
    <name evidence="9" type="ORF">OLEA9_A077463</name>
</gene>
<sequence>MVIPSLLGQPTERKAKEKEGQLNSSLGRIRKCNLTKSRLAGGVSLAETYKPGCIAISPSGEYIGIWETRRLQIWEILTEDSDNAIYEKIRLHHTKMFAALAFHPTERVVAAGEVTGRILLRRGVGHGTFSTGKFISGGLNKNAEERPGVWGNGYADSCTTWHWHSAENASKKILRSISGIKLLSSVSDIYEGSGRGVVFDHTAGLVAIPTDNYSVQFYSLFNDREISEVQIWERNHQPSDEATVEVNLVALSRDGSTMGTVETRLPEERIGSLVSFKFWACGSQNKDFILSTVIYGPHRGAGVSSIAFHPTSHMAITFSILIWWRLPDWQIWVRMHDTHLKDQIHSSGWKCHAVGSYKKKPMIAAAFYADASVLAVAAEKSSLWDPDQNILVAVIGDTLELEMLSSSVDLLGQYYDICADITCSLDGSTFSVLALLPKTYERVESTEATLQGVDGAILPFNAENPVPLVTWFVSKKKLVMHPSMVN</sequence>
<evidence type="ECO:0000256" key="5">
    <source>
        <dbReference type="ARBA" id="ARBA00022737"/>
    </source>
</evidence>